<gene>
    <name evidence="7" type="ORF">DSTB1V02_LOCUS9814</name>
</gene>
<evidence type="ECO:0000259" key="6">
    <source>
        <dbReference type="PROSITE" id="PS50221"/>
    </source>
</evidence>
<dbReference type="InterPro" id="IPR057244">
    <property type="entry name" value="GAIN_B"/>
</dbReference>
<dbReference type="OrthoDB" id="6374554at2759"/>
<protein>
    <recommendedName>
        <fullName evidence="6">GAIN-B domain-containing protein</fullName>
    </recommendedName>
</protein>
<name>A0A7R9FP65_9CRUS</name>
<dbReference type="PROSITE" id="PS50221">
    <property type="entry name" value="GAIN_B"/>
    <property type="match status" value="1"/>
</dbReference>
<evidence type="ECO:0000256" key="3">
    <source>
        <dbReference type="ARBA" id="ARBA00022989"/>
    </source>
</evidence>
<dbReference type="Gene3D" id="2.60.220.50">
    <property type="match status" value="1"/>
</dbReference>
<comment type="subcellular location">
    <subcellularLocation>
        <location evidence="1">Membrane</location>
    </subcellularLocation>
</comment>
<evidence type="ECO:0000313" key="8">
    <source>
        <dbReference type="Proteomes" id="UP000677054"/>
    </source>
</evidence>
<feature type="non-terminal residue" evidence="7">
    <location>
        <position position="1"/>
    </location>
</feature>
<dbReference type="InterPro" id="IPR000203">
    <property type="entry name" value="GPS"/>
</dbReference>
<dbReference type="EMBL" id="CAJPEV010002618">
    <property type="protein sequence ID" value="CAG0897509.1"/>
    <property type="molecule type" value="Genomic_DNA"/>
</dbReference>
<keyword evidence="2" id="KW-0812">Transmembrane</keyword>
<evidence type="ECO:0000256" key="1">
    <source>
        <dbReference type="ARBA" id="ARBA00004370"/>
    </source>
</evidence>
<evidence type="ECO:0000256" key="4">
    <source>
        <dbReference type="ARBA" id="ARBA00023136"/>
    </source>
</evidence>
<dbReference type="InterPro" id="IPR046338">
    <property type="entry name" value="GAIN_dom_sf"/>
</dbReference>
<evidence type="ECO:0000256" key="5">
    <source>
        <dbReference type="ARBA" id="ARBA00023157"/>
    </source>
</evidence>
<dbReference type="Pfam" id="PF01825">
    <property type="entry name" value="GPS"/>
    <property type="match status" value="1"/>
</dbReference>
<proteinExistence type="predicted"/>
<dbReference type="PANTHER" id="PTHR12011">
    <property type="entry name" value="ADHESION G-PROTEIN COUPLED RECEPTOR"/>
    <property type="match status" value="1"/>
</dbReference>
<keyword evidence="3" id="KW-1133">Transmembrane helix</keyword>
<organism evidence="7">
    <name type="scientific">Darwinula stevensoni</name>
    <dbReference type="NCBI Taxonomy" id="69355"/>
    <lineage>
        <taxon>Eukaryota</taxon>
        <taxon>Metazoa</taxon>
        <taxon>Ecdysozoa</taxon>
        <taxon>Arthropoda</taxon>
        <taxon>Crustacea</taxon>
        <taxon>Oligostraca</taxon>
        <taxon>Ostracoda</taxon>
        <taxon>Podocopa</taxon>
        <taxon>Podocopida</taxon>
        <taxon>Darwinulocopina</taxon>
        <taxon>Darwinuloidea</taxon>
        <taxon>Darwinulidae</taxon>
        <taxon>Darwinula</taxon>
    </lineage>
</organism>
<sequence length="332" mass="37720">RQGELGEECDSNMGNKACIDSYAECVSQGDVPRCWCRFGYVEENGKCKKRESDILENLWDQLGTADPLGLLGNLTDTIEDQDELTGSDIGDLVDFLDPLFDKFLDMLGNYSDPLNKSQDFLTNFTRTMDEVLISFKGWLEITPEATTTLVIEIGTRKKDNLTGPVVFPSSVSDTYLSLPSSFQDNIDDDYYSYVGVVYHVQDLNELLPGHENSFGEHKVANSKLLSFSLGINETVYLTDPATLIFRNARSPQSPWYKDIWRNLHEGEKPSFLRQTHKCAFWNFNETGYWDDEGLQEVSSDDDDTICRTKHFTNFVVLMSVHGYVVSPFFYSP</sequence>
<reference evidence="7" key="1">
    <citation type="submission" date="2020-11" db="EMBL/GenBank/DDBJ databases">
        <authorList>
            <person name="Tran Van P."/>
        </authorList>
    </citation>
    <scope>NUCLEOTIDE SEQUENCE</scope>
</reference>
<dbReference type="PANTHER" id="PTHR12011:SF347">
    <property type="entry name" value="FI21270P1-RELATED"/>
    <property type="match status" value="1"/>
</dbReference>
<dbReference type="Proteomes" id="UP000677054">
    <property type="component" value="Unassembled WGS sequence"/>
</dbReference>
<dbReference type="AlphaFoldDB" id="A0A7R9FP65"/>
<dbReference type="SMART" id="SM00303">
    <property type="entry name" value="GPS"/>
    <property type="match status" value="1"/>
</dbReference>
<dbReference type="EMBL" id="LR902135">
    <property type="protein sequence ID" value="CAD7250030.1"/>
    <property type="molecule type" value="Genomic_DNA"/>
</dbReference>
<evidence type="ECO:0000313" key="7">
    <source>
        <dbReference type="EMBL" id="CAD7250030.1"/>
    </source>
</evidence>
<keyword evidence="8" id="KW-1185">Reference proteome</keyword>
<evidence type="ECO:0000256" key="2">
    <source>
        <dbReference type="ARBA" id="ARBA00022692"/>
    </source>
</evidence>
<keyword evidence="4" id="KW-0472">Membrane</keyword>
<dbReference type="GO" id="GO:0005886">
    <property type="term" value="C:plasma membrane"/>
    <property type="evidence" value="ECO:0007669"/>
    <property type="project" value="TreeGrafter"/>
</dbReference>
<accession>A0A7R9FP65</accession>
<keyword evidence="5" id="KW-1015">Disulfide bond</keyword>
<feature type="domain" description="GAIN-B" evidence="6">
    <location>
        <begin position="164"/>
        <end position="324"/>
    </location>
</feature>